<feature type="domain" description="Nudix hydrolase" evidence="3">
    <location>
        <begin position="5"/>
        <end position="154"/>
    </location>
</feature>
<keyword evidence="1" id="KW-0378">Hydrolase</keyword>
<dbReference type="InterPro" id="IPR000086">
    <property type="entry name" value="NUDIX_hydrolase_dom"/>
</dbReference>
<dbReference type="Pfam" id="PF00293">
    <property type="entry name" value="NUDIX"/>
    <property type="match status" value="1"/>
</dbReference>
<protein>
    <submittedName>
        <fullName evidence="4">NUDIX domain-containing protein</fullName>
    </submittedName>
</protein>
<dbReference type="RefSeq" id="WP_160900734.1">
    <property type="nucleotide sequence ID" value="NZ_CP102850.1"/>
</dbReference>
<gene>
    <name evidence="4" type="ORF">GIY30_04490</name>
</gene>
<dbReference type="InterPro" id="IPR015797">
    <property type="entry name" value="NUDIX_hydrolase-like_dom_sf"/>
</dbReference>
<keyword evidence="5" id="KW-1185">Reference proteome</keyword>
<sequence>MARRTPTRSAGLLLFRRLDDGIEVLIAHPGGPLWARKDAGAWSLPKGLYDSDEQPEAAARREFTEELGTAPPDVPAVELGEVTLASGKIVTGFAIEGDLDTATVASNTFEMQWPPRSGRMQAFPEVDRAQWVDPATARAKLNPAQAAFVDRLLDSLR</sequence>
<reference evidence="4 5" key="1">
    <citation type="submission" date="2019-11" db="EMBL/GenBank/DDBJ databases">
        <title>Gordonia sp. nov., a novel actinobacterium isolated from mangrove soil in Hainan.</title>
        <authorList>
            <person name="Huang X."/>
            <person name="Xie Y."/>
            <person name="Chu X."/>
            <person name="Xiao K."/>
        </authorList>
    </citation>
    <scope>NUCLEOTIDE SEQUENCE [LARGE SCALE GENOMIC DNA]</scope>
    <source>
        <strain evidence="4 5">HNM0687</strain>
    </source>
</reference>
<evidence type="ECO:0000259" key="3">
    <source>
        <dbReference type="PROSITE" id="PS51462"/>
    </source>
</evidence>
<feature type="region of interest" description="Disordered" evidence="2">
    <location>
        <begin position="48"/>
        <end position="74"/>
    </location>
</feature>
<evidence type="ECO:0000313" key="5">
    <source>
        <dbReference type="Proteomes" id="UP000475545"/>
    </source>
</evidence>
<dbReference type="GO" id="GO:0006167">
    <property type="term" value="P:AMP biosynthetic process"/>
    <property type="evidence" value="ECO:0007669"/>
    <property type="project" value="TreeGrafter"/>
</dbReference>
<evidence type="ECO:0000256" key="2">
    <source>
        <dbReference type="SAM" id="MobiDB-lite"/>
    </source>
</evidence>
<dbReference type="PROSITE" id="PS51462">
    <property type="entry name" value="NUDIX"/>
    <property type="match status" value="1"/>
</dbReference>
<dbReference type="Proteomes" id="UP000475545">
    <property type="component" value="Unassembled WGS sequence"/>
</dbReference>
<organism evidence="4 5">
    <name type="scientific">Gordonia mangrovi</name>
    <dbReference type="NCBI Taxonomy" id="2665643"/>
    <lineage>
        <taxon>Bacteria</taxon>
        <taxon>Bacillati</taxon>
        <taxon>Actinomycetota</taxon>
        <taxon>Actinomycetes</taxon>
        <taxon>Mycobacteriales</taxon>
        <taxon>Gordoniaceae</taxon>
        <taxon>Gordonia</taxon>
    </lineage>
</organism>
<comment type="caution">
    <text evidence="4">The sequence shown here is derived from an EMBL/GenBank/DDBJ whole genome shotgun (WGS) entry which is preliminary data.</text>
</comment>
<proteinExistence type="predicted"/>
<dbReference type="GO" id="GO:0004081">
    <property type="term" value="F:bis(5'-nucleosyl)-tetraphosphatase (asymmetrical) activity"/>
    <property type="evidence" value="ECO:0007669"/>
    <property type="project" value="TreeGrafter"/>
</dbReference>
<dbReference type="PROSITE" id="PS00893">
    <property type="entry name" value="NUDIX_BOX"/>
    <property type="match status" value="1"/>
</dbReference>
<dbReference type="PANTHER" id="PTHR21340">
    <property type="entry name" value="DIADENOSINE 5,5-P1,P4-TETRAPHOSPHATE PYROPHOSPHOHYDROLASE MUTT"/>
    <property type="match status" value="1"/>
</dbReference>
<dbReference type="InterPro" id="IPR020084">
    <property type="entry name" value="NUDIX_hydrolase_CS"/>
</dbReference>
<dbReference type="InterPro" id="IPR051325">
    <property type="entry name" value="Nudix_hydrolase_domain"/>
</dbReference>
<dbReference type="GO" id="GO:0006754">
    <property type="term" value="P:ATP biosynthetic process"/>
    <property type="evidence" value="ECO:0007669"/>
    <property type="project" value="TreeGrafter"/>
</dbReference>
<name>A0A6L7GPZ2_9ACTN</name>
<evidence type="ECO:0000256" key="1">
    <source>
        <dbReference type="ARBA" id="ARBA00022801"/>
    </source>
</evidence>
<dbReference type="AlphaFoldDB" id="A0A6L7GPZ2"/>
<dbReference type="PANTHER" id="PTHR21340:SF7">
    <property type="entry name" value="NUDIX HYDROLASE DOMAIN-CONTAINING PROTEIN"/>
    <property type="match status" value="1"/>
</dbReference>
<dbReference type="SUPFAM" id="SSF55811">
    <property type="entry name" value="Nudix"/>
    <property type="match status" value="1"/>
</dbReference>
<dbReference type="CDD" id="cd04662">
    <property type="entry name" value="NUDIX_Hydrolase"/>
    <property type="match status" value="1"/>
</dbReference>
<evidence type="ECO:0000313" key="4">
    <source>
        <dbReference type="EMBL" id="MXP20618.1"/>
    </source>
</evidence>
<dbReference type="EMBL" id="WMBR01000001">
    <property type="protein sequence ID" value="MXP20618.1"/>
    <property type="molecule type" value="Genomic_DNA"/>
</dbReference>
<dbReference type="Gene3D" id="3.90.79.10">
    <property type="entry name" value="Nucleoside Triphosphate Pyrophosphohydrolase"/>
    <property type="match status" value="1"/>
</dbReference>
<accession>A0A6L7GPZ2</accession>